<evidence type="ECO:0000313" key="2">
    <source>
        <dbReference type="EMBL" id="QCZ93058.1"/>
    </source>
</evidence>
<feature type="transmembrane region" description="Helical" evidence="1">
    <location>
        <begin position="392"/>
        <end position="409"/>
    </location>
</feature>
<keyword evidence="1" id="KW-1133">Transmembrane helix</keyword>
<name>A0A5B7YC02_9ALTE</name>
<dbReference type="Pfam" id="PF03929">
    <property type="entry name" value="PepSY_TM"/>
    <property type="match status" value="1"/>
</dbReference>
<dbReference type="InterPro" id="IPR005625">
    <property type="entry name" value="PepSY-ass_TM"/>
</dbReference>
<proteinExistence type="predicted"/>
<evidence type="ECO:0000313" key="3">
    <source>
        <dbReference type="Proteomes" id="UP000304912"/>
    </source>
</evidence>
<accession>A0A5B7YC02</accession>
<feature type="transmembrane region" description="Helical" evidence="1">
    <location>
        <begin position="367"/>
        <end position="386"/>
    </location>
</feature>
<dbReference type="KEGG" id="salk:FBQ74_05935"/>
<dbReference type="RefSeq" id="WP_139755805.1">
    <property type="nucleotide sequence ID" value="NZ_CP039852.1"/>
</dbReference>
<keyword evidence="3" id="KW-1185">Reference proteome</keyword>
<feature type="transmembrane region" description="Helical" evidence="1">
    <location>
        <begin position="185"/>
        <end position="205"/>
    </location>
</feature>
<sequence length="478" mass="53411">MAFGFSRKLSKQALKGHGWLGLAVGVFLYWICLSGTFAVLGNELIRWEQPQVTETLDYNPKDLQNAYRRMLQDQGEVSTLVTMRLPTPDMPRVFLSANGSSWYIDETGNLSQEKSHPITDFIAEFHAELHLPHTFGELFVSILGALLTVLIISGVIAHRRIFKDAFTFRGGADTSQKQADLHNRLSVWGLPFHLMIALTGAYFGLGGPLTTLYADAMYDGDKWALFGEVYGEVPDAPSYNGKMDLERALQSLESVAPEAQPLFVTFERPGENDEFLLLGAQHTDKFIYSEQYRFDAMGNYLDAVGFADGFAGQEAIFSVYRLHFGHYGSDWVLISYLILGLALTVICVSGINIWLRKRPVTDALNDYWAAVVWGTPASFLIAAMLSFVFPSIIVPVFWGMFSAICVYAVRKQQPLKVSRLLQNTTPLLLIALALTSVFFHGWTNTPPAFYAINGGMVVLALLLASYFYTERRNARSVR</sequence>
<dbReference type="PANTHER" id="PTHR34219:SF3">
    <property type="entry name" value="BLL7967 PROTEIN"/>
    <property type="match status" value="1"/>
</dbReference>
<dbReference type="EMBL" id="CP039852">
    <property type="protein sequence ID" value="QCZ93058.1"/>
    <property type="molecule type" value="Genomic_DNA"/>
</dbReference>
<gene>
    <name evidence="2" type="ORF">FBQ74_05935</name>
</gene>
<reference evidence="2 3" key="1">
    <citation type="submission" date="2019-04" db="EMBL/GenBank/DDBJ databases">
        <title>Salinimonas iocasae sp. nov., a halophilic bacterium isolated from the outer tube casing of tubeworms in Okinawa Trough.</title>
        <authorList>
            <person name="Zhang H."/>
            <person name="Wang H."/>
            <person name="Li C."/>
        </authorList>
    </citation>
    <scope>NUCLEOTIDE SEQUENCE [LARGE SCALE GENOMIC DNA]</scope>
    <source>
        <strain evidence="2 3">KX18D6</strain>
    </source>
</reference>
<dbReference type="AlphaFoldDB" id="A0A5B7YC02"/>
<keyword evidence="1" id="KW-0472">Membrane</keyword>
<feature type="transmembrane region" description="Helical" evidence="1">
    <location>
        <begin position="421"/>
        <end position="442"/>
    </location>
</feature>
<dbReference type="PANTHER" id="PTHR34219">
    <property type="entry name" value="IRON-REGULATED INNER MEMBRANE PROTEIN-RELATED"/>
    <property type="match status" value="1"/>
</dbReference>
<dbReference type="Proteomes" id="UP000304912">
    <property type="component" value="Chromosome"/>
</dbReference>
<feature type="transmembrane region" description="Helical" evidence="1">
    <location>
        <begin position="448"/>
        <end position="468"/>
    </location>
</feature>
<dbReference type="OrthoDB" id="9776609at2"/>
<feature type="transmembrane region" description="Helical" evidence="1">
    <location>
        <begin position="20"/>
        <end position="40"/>
    </location>
</feature>
<feature type="transmembrane region" description="Helical" evidence="1">
    <location>
        <begin position="138"/>
        <end position="157"/>
    </location>
</feature>
<feature type="transmembrane region" description="Helical" evidence="1">
    <location>
        <begin position="331"/>
        <end position="355"/>
    </location>
</feature>
<keyword evidence="1" id="KW-0812">Transmembrane</keyword>
<protein>
    <submittedName>
        <fullName evidence="2">PepSY domain-containing protein</fullName>
    </submittedName>
</protein>
<evidence type="ECO:0000256" key="1">
    <source>
        <dbReference type="SAM" id="Phobius"/>
    </source>
</evidence>
<organism evidence="2 3">
    <name type="scientific">Salinimonas iocasae</name>
    <dbReference type="NCBI Taxonomy" id="2572577"/>
    <lineage>
        <taxon>Bacteria</taxon>
        <taxon>Pseudomonadati</taxon>
        <taxon>Pseudomonadota</taxon>
        <taxon>Gammaproteobacteria</taxon>
        <taxon>Alteromonadales</taxon>
        <taxon>Alteromonadaceae</taxon>
        <taxon>Alteromonas/Salinimonas group</taxon>
        <taxon>Salinimonas</taxon>
    </lineage>
</organism>